<keyword evidence="2 6" id="KW-0285">Flavoprotein</keyword>
<evidence type="ECO:0000256" key="6">
    <source>
        <dbReference type="HAMAP-Rule" id="MF_01685"/>
    </source>
</evidence>
<evidence type="ECO:0000256" key="3">
    <source>
        <dbReference type="ARBA" id="ARBA00022827"/>
    </source>
</evidence>
<name>A0ABT1WLL6_9LACT</name>
<accession>A0ABT1WLL6</accession>
<evidence type="ECO:0000256" key="1">
    <source>
        <dbReference type="ARBA" id="ARBA00011738"/>
    </source>
</evidence>
<dbReference type="HAMAP" id="MF_01685">
    <property type="entry name" value="FENR2"/>
    <property type="match status" value="1"/>
</dbReference>
<dbReference type="RefSeq" id="WP_256944483.1">
    <property type="nucleotide sequence ID" value="NZ_JANHNZ010000002.1"/>
</dbReference>
<feature type="binding site" evidence="6">
    <location>
        <position position="51"/>
    </location>
    <ligand>
        <name>FAD</name>
        <dbReference type="ChEBI" id="CHEBI:57692"/>
    </ligand>
</feature>
<keyword evidence="9" id="KW-1185">Reference proteome</keyword>
<sequence>MNNLNNDIYDITIIGGGPVGLFTAFYAGLRQAKVKIIESLPQLGGQPGMLYPEKTIYDIPAYPEVLAGTLISNLKKQLARFEDTTICLGEEAFQLQKNDDGIFEITTPKATHYSKAVIIACGNGAFRPRKLEIENAELYESSNLHYFVNNLEQFRDRTVAICGGGDSAVDWALTLEPIAKKVIVVHRRNQFRAQEHSVAQMQNSSIKVLTPYVPLRVNGDGKKLHSVTFKEARGEHEEELALDDFLVNYGFSSSIGSMKTWGFIVERNSILTNSKMETTLEGVYAVGDIATYSGKVKVIATGFGEAPTAVNNAMAYINPDQRVQPMHSTSIF</sequence>
<evidence type="ECO:0000256" key="4">
    <source>
        <dbReference type="ARBA" id="ARBA00022857"/>
    </source>
</evidence>
<dbReference type="InterPro" id="IPR050097">
    <property type="entry name" value="Ferredoxin-NADP_redctase_2"/>
</dbReference>
<evidence type="ECO:0000256" key="5">
    <source>
        <dbReference type="ARBA" id="ARBA00023002"/>
    </source>
</evidence>
<dbReference type="EMBL" id="JANHNZ010000002">
    <property type="protein sequence ID" value="MCQ9209365.1"/>
    <property type="molecule type" value="Genomic_DNA"/>
</dbReference>
<dbReference type="PANTHER" id="PTHR48105">
    <property type="entry name" value="THIOREDOXIN REDUCTASE 1-RELATED-RELATED"/>
    <property type="match status" value="1"/>
</dbReference>
<comment type="catalytic activity">
    <reaction evidence="6">
        <text>2 reduced [2Fe-2S]-[ferredoxin] + NADP(+) + H(+) = 2 oxidized [2Fe-2S]-[ferredoxin] + NADPH</text>
        <dbReference type="Rhea" id="RHEA:20125"/>
        <dbReference type="Rhea" id="RHEA-COMP:10000"/>
        <dbReference type="Rhea" id="RHEA-COMP:10001"/>
        <dbReference type="ChEBI" id="CHEBI:15378"/>
        <dbReference type="ChEBI" id="CHEBI:33737"/>
        <dbReference type="ChEBI" id="CHEBI:33738"/>
        <dbReference type="ChEBI" id="CHEBI:57783"/>
        <dbReference type="ChEBI" id="CHEBI:58349"/>
        <dbReference type="EC" id="1.18.1.2"/>
    </reaction>
</comment>
<gene>
    <name evidence="8" type="ORF">NPA36_02265</name>
</gene>
<reference evidence="8" key="3">
    <citation type="journal article" date="2023" name="Microbiol. Resour. Announc.">
        <title>Draft Genome Sequence of Granulicatella sp. Strain S8, Isolated from a Marine Fish, Seriola quinqueradiata.</title>
        <authorList>
            <person name="Lee M."/>
            <person name="Farooq A."/>
            <person name="Jeong J.B."/>
            <person name="Jung M.Y."/>
        </authorList>
    </citation>
    <scope>NUCLEOTIDE SEQUENCE</scope>
    <source>
        <strain evidence="8">S8</strain>
    </source>
</reference>
<reference evidence="8" key="2">
    <citation type="journal article" date="2023" name="Curr. Microbiol.">
        <title>Granulicatella seriolae sp. nov., a Novel Facultative Anaerobe Isolated from Yellowtail Marine Fish.</title>
        <authorList>
            <person name="Lee M."/>
            <person name="Choi Y.J."/>
            <person name="Farooq A."/>
            <person name="Jeong J.B."/>
            <person name="Jung M.Y."/>
        </authorList>
    </citation>
    <scope>NUCLEOTIDE SEQUENCE</scope>
    <source>
        <strain evidence="8">S8</strain>
    </source>
</reference>
<keyword evidence="4 6" id="KW-0521">NADP</keyword>
<evidence type="ECO:0000313" key="9">
    <source>
        <dbReference type="Proteomes" id="UP001059480"/>
    </source>
</evidence>
<feature type="binding site" evidence="6">
    <location>
        <position position="126"/>
    </location>
    <ligand>
        <name>FAD</name>
        <dbReference type="ChEBI" id="CHEBI:57692"/>
    </ligand>
</feature>
<feature type="binding site" evidence="6">
    <location>
        <position position="288"/>
    </location>
    <ligand>
        <name>FAD</name>
        <dbReference type="ChEBI" id="CHEBI:57692"/>
    </ligand>
</feature>
<dbReference type="PRINTS" id="PR00368">
    <property type="entry name" value="FADPNR"/>
</dbReference>
<dbReference type="InterPro" id="IPR036188">
    <property type="entry name" value="FAD/NAD-bd_sf"/>
</dbReference>
<feature type="domain" description="FAD/NAD(P)-binding" evidence="7">
    <location>
        <begin position="9"/>
        <end position="311"/>
    </location>
</feature>
<comment type="caution">
    <text evidence="6">Lacks conserved residue(s) required for the propagation of feature annotation.</text>
</comment>
<organism evidence="8 9">
    <name type="scientific">Granulicatella seriolae</name>
    <dbReference type="NCBI Taxonomy" id="2967226"/>
    <lineage>
        <taxon>Bacteria</taxon>
        <taxon>Bacillati</taxon>
        <taxon>Bacillota</taxon>
        <taxon>Bacilli</taxon>
        <taxon>Lactobacillales</taxon>
        <taxon>Carnobacteriaceae</taxon>
        <taxon>Granulicatella</taxon>
    </lineage>
</organism>
<comment type="cofactor">
    <cofactor evidence="6">
        <name>FAD</name>
        <dbReference type="ChEBI" id="CHEBI:57692"/>
    </cofactor>
    <text evidence="6">Binds 1 FAD per subunit.</text>
</comment>
<comment type="caution">
    <text evidence="8">The sequence shown here is derived from an EMBL/GenBank/DDBJ whole genome shotgun (WGS) entry which is preliminary data.</text>
</comment>
<evidence type="ECO:0000256" key="2">
    <source>
        <dbReference type="ARBA" id="ARBA00022630"/>
    </source>
</evidence>
<dbReference type="InterPro" id="IPR023753">
    <property type="entry name" value="FAD/NAD-binding_dom"/>
</dbReference>
<dbReference type="InterPro" id="IPR022890">
    <property type="entry name" value="Fd--NADP_Rdtase_type_2"/>
</dbReference>
<feature type="binding site" evidence="6">
    <location>
        <position position="46"/>
    </location>
    <ligand>
        <name>FAD</name>
        <dbReference type="ChEBI" id="CHEBI:57692"/>
    </ligand>
</feature>
<comment type="subunit">
    <text evidence="1 6">Homodimer.</text>
</comment>
<feature type="binding site" evidence="6">
    <location>
        <position position="92"/>
    </location>
    <ligand>
        <name>FAD</name>
        <dbReference type="ChEBI" id="CHEBI:57692"/>
    </ligand>
</feature>
<dbReference type="SUPFAM" id="SSF51905">
    <property type="entry name" value="FAD/NAD(P)-binding domain"/>
    <property type="match status" value="1"/>
</dbReference>
<dbReference type="Proteomes" id="UP001059480">
    <property type="component" value="Unassembled WGS sequence"/>
</dbReference>
<reference evidence="8" key="1">
    <citation type="submission" date="2022-07" db="EMBL/GenBank/DDBJ databases">
        <authorList>
            <person name="Jung M.-Y."/>
            <person name="Lee M."/>
        </authorList>
    </citation>
    <scope>NUCLEOTIDE SEQUENCE</scope>
    <source>
        <strain evidence="8">S8</strain>
    </source>
</reference>
<comment type="similarity">
    <text evidence="6">Belongs to the ferredoxin--NADP reductase type 2 family.</text>
</comment>
<keyword evidence="3 6" id="KW-0274">FAD</keyword>
<feature type="binding site" evidence="6">
    <location>
        <position position="329"/>
    </location>
    <ligand>
        <name>FAD</name>
        <dbReference type="ChEBI" id="CHEBI:57692"/>
    </ligand>
</feature>
<proteinExistence type="inferred from homology"/>
<dbReference type="Pfam" id="PF07992">
    <property type="entry name" value="Pyr_redox_2"/>
    <property type="match status" value="1"/>
</dbReference>
<protein>
    <recommendedName>
        <fullName evidence="6">Ferredoxin--NADP reductase</fullName>
        <shortName evidence="6">FNR</shortName>
        <shortName evidence="6">Fd-NADP(+) reductase</shortName>
        <ecNumber evidence="6">1.18.1.2</ecNumber>
    </recommendedName>
</protein>
<evidence type="ECO:0000259" key="7">
    <source>
        <dbReference type="Pfam" id="PF07992"/>
    </source>
</evidence>
<evidence type="ECO:0000313" key="8">
    <source>
        <dbReference type="EMBL" id="MCQ9209365.1"/>
    </source>
</evidence>
<feature type="binding site" evidence="6">
    <location>
        <position position="38"/>
    </location>
    <ligand>
        <name>FAD</name>
        <dbReference type="ChEBI" id="CHEBI:57692"/>
    </ligand>
</feature>
<dbReference type="EC" id="1.18.1.2" evidence="6"/>
<keyword evidence="5 6" id="KW-0560">Oxidoreductase</keyword>
<dbReference type="PRINTS" id="PR00469">
    <property type="entry name" value="PNDRDTASEII"/>
</dbReference>
<dbReference type="Gene3D" id="3.50.50.60">
    <property type="entry name" value="FAD/NAD(P)-binding domain"/>
    <property type="match status" value="2"/>
</dbReference>